<evidence type="ECO:0000313" key="3">
    <source>
        <dbReference type="Proteomes" id="UP000004095"/>
    </source>
</evidence>
<accession>A1ZT14</accession>
<comment type="caution">
    <text evidence="2">The sequence shown here is derived from an EMBL/GenBank/DDBJ whole genome shotgun (WGS) entry which is preliminary data.</text>
</comment>
<feature type="compositionally biased region" description="Basic and acidic residues" evidence="1">
    <location>
        <begin position="10"/>
        <end position="23"/>
    </location>
</feature>
<protein>
    <submittedName>
        <fullName evidence="2">Uncharacterized protein</fullName>
    </submittedName>
</protein>
<evidence type="ECO:0000313" key="2">
    <source>
        <dbReference type="EMBL" id="EAY26404.1"/>
    </source>
</evidence>
<feature type="region of interest" description="Disordered" evidence="1">
    <location>
        <begin position="1"/>
        <end position="27"/>
    </location>
</feature>
<dbReference type="Proteomes" id="UP000004095">
    <property type="component" value="Unassembled WGS sequence"/>
</dbReference>
<gene>
    <name evidence="2" type="ORF">M23134_06998</name>
</gene>
<dbReference type="AlphaFoldDB" id="A1ZT14"/>
<organism evidence="2 3">
    <name type="scientific">Microscilla marina ATCC 23134</name>
    <dbReference type="NCBI Taxonomy" id="313606"/>
    <lineage>
        <taxon>Bacteria</taxon>
        <taxon>Pseudomonadati</taxon>
        <taxon>Bacteroidota</taxon>
        <taxon>Cytophagia</taxon>
        <taxon>Cytophagales</taxon>
        <taxon>Microscillaceae</taxon>
        <taxon>Microscilla</taxon>
    </lineage>
</organism>
<name>A1ZT14_MICM2</name>
<reference evidence="2 3" key="1">
    <citation type="submission" date="2007-01" db="EMBL/GenBank/DDBJ databases">
        <authorList>
            <person name="Haygood M."/>
            <person name="Podell S."/>
            <person name="Anderson C."/>
            <person name="Hopkinson B."/>
            <person name="Roe K."/>
            <person name="Barbeau K."/>
            <person name="Gaasterland T."/>
            <person name="Ferriera S."/>
            <person name="Johnson J."/>
            <person name="Kravitz S."/>
            <person name="Beeson K."/>
            <person name="Sutton G."/>
            <person name="Rogers Y.-H."/>
            <person name="Friedman R."/>
            <person name="Frazier M."/>
            <person name="Venter J.C."/>
        </authorList>
    </citation>
    <scope>NUCLEOTIDE SEQUENCE [LARGE SCALE GENOMIC DNA]</scope>
    <source>
        <strain evidence="2 3">ATCC 23134</strain>
    </source>
</reference>
<dbReference type="EMBL" id="AAWS01000034">
    <property type="protein sequence ID" value="EAY26404.1"/>
    <property type="molecule type" value="Genomic_DNA"/>
</dbReference>
<proteinExistence type="predicted"/>
<sequence length="48" mass="5519">MAKVILSKLKKQDLNPENGRKNSEQNTMLFAQNKTPIKRILYEGKMGN</sequence>
<evidence type="ECO:0000256" key="1">
    <source>
        <dbReference type="SAM" id="MobiDB-lite"/>
    </source>
</evidence>
<keyword evidence="3" id="KW-1185">Reference proteome</keyword>